<evidence type="ECO:0008006" key="4">
    <source>
        <dbReference type="Google" id="ProtNLM"/>
    </source>
</evidence>
<sequence>MKRIHFENKRNWIWIAIGFFSLVLTFTGTFEFFDFENPKLNKRIRAIGFFIQFIYYSRFFWYKNYVQLKKKGALVRINSRFGKTLNFNQIKKTELIEKKIIITKTNGNKITFDLNEIEESDTQKLNEIIMKNTITNQLLLTLRSN</sequence>
<proteinExistence type="predicted"/>
<keyword evidence="1" id="KW-0472">Membrane</keyword>
<accession>A0ABV5GSV1</accession>
<dbReference type="RefSeq" id="WP_236456378.1">
    <property type="nucleotide sequence ID" value="NZ_CBCSGE010000014.1"/>
</dbReference>
<keyword evidence="1" id="KW-0812">Transmembrane</keyword>
<dbReference type="Proteomes" id="UP001589607">
    <property type="component" value="Unassembled WGS sequence"/>
</dbReference>
<evidence type="ECO:0000256" key="1">
    <source>
        <dbReference type="SAM" id="Phobius"/>
    </source>
</evidence>
<gene>
    <name evidence="2" type="ORF">ACFFVF_18350</name>
</gene>
<keyword evidence="3" id="KW-1185">Reference proteome</keyword>
<name>A0ABV5GSV1_9FLAO</name>
<organism evidence="2 3">
    <name type="scientific">Flavobacterium jumunjinense</name>
    <dbReference type="NCBI Taxonomy" id="998845"/>
    <lineage>
        <taxon>Bacteria</taxon>
        <taxon>Pseudomonadati</taxon>
        <taxon>Bacteroidota</taxon>
        <taxon>Flavobacteriia</taxon>
        <taxon>Flavobacteriales</taxon>
        <taxon>Flavobacteriaceae</taxon>
        <taxon>Flavobacterium</taxon>
    </lineage>
</organism>
<reference evidence="2 3" key="1">
    <citation type="submission" date="2024-09" db="EMBL/GenBank/DDBJ databases">
        <authorList>
            <person name="Sun Q."/>
            <person name="Mori K."/>
        </authorList>
    </citation>
    <scope>NUCLEOTIDE SEQUENCE [LARGE SCALE GENOMIC DNA]</scope>
    <source>
        <strain evidence="2 3">CECT 7955</strain>
    </source>
</reference>
<dbReference type="EMBL" id="JBHMEY010000089">
    <property type="protein sequence ID" value="MFB9098471.1"/>
    <property type="molecule type" value="Genomic_DNA"/>
</dbReference>
<evidence type="ECO:0000313" key="2">
    <source>
        <dbReference type="EMBL" id="MFB9098471.1"/>
    </source>
</evidence>
<feature type="transmembrane region" description="Helical" evidence="1">
    <location>
        <begin position="44"/>
        <end position="61"/>
    </location>
</feature>
<comment type="caution">
    <text evidence="2">The sequence shown here is derived from an EMBL/GenBank/DDBJ whole genome shotgun (WGS) entry which is preliminary data.</text>
</comment>
<feature type="transmembrane region" description="Helical" evidence="1">
    <location>
        <begin position="12"/>
        <end position="32"/>
    </location>
</feature>
<keyword evidence="1" id="KW-1133">Transmembrane helix</keyword>
<evidence type="ECO:0000313" key="3">
    <source>
        <dbReference type="Proteomes" id="UP001589607"/>
    </source>
</evidence>
<protein>
    <recommendedName>
        <fullName evidence="4">PH domain-containing protein</fullName>
    </recommendedName>
</protein>